<dbReference type="PANTHER" id="PTHR43489">
    <property type="entry name" value="ISOMERASE"/>
    <property type="match status" value="1"/>
</dbReference>
<reference evidence="3 4" key="1">
    <citation type="submission" date="2017-09" db="EMBL/GenBank/DDBJ databases">
        <title>Large-scale bioinformatics analysis of Bacillus genomes uncovers conserved roles of natural products in bacterial physiology.</title>
        <authorList>
            <consortium name="Agbiome Team Llc"/>
            <person name="Bleich R.M."/>
            <person name="Grubbs K.J."/>
            <person name="Santa Maria K.C."/>
            <person name="Allen S.E."/>
            <person name="Farag S."/>
            <person name="Shank E.A."/>
            <person name="Bowers A."/>
        </authorList>
    </citation>
    <scope>NUCLEOTIDE SEQUENCE [LARGE SCALE GENOMIC DNA]</scope>
    <source>
        <strain evidence="3 4">AFS092012</strain>
    </source>
</reference>
<evidence type="ECO:0000256" key="1">
    <source>
        <dbReference type="ARBA" id="ARBA00023235"/>
    </source>
</evidence>
<keyword evidence="1" id="KW-0413">Isomerase</keyword>
<dbReference type="GO" id="GO:0034015">
    <property type="term" value="F:L-ribulose-5-phosphate 3-epimerase activity"/>
    <property type="evidence" value="ECO:0007669"/>
    <property type="project" value="TreeGrafter"/>
</dbReference>
<comment type="caution">
    <text evidence="3">The sequence shown here is derived from an EMBL/GenBank/DDBJ whole genome shotgun (WGS) entry which is preliminary data.</text>
</comment>
<evidence type="ECO:0000259" key="2">
    <source>
        <dbReference type="Pfam" id="PF01261"/>
    </source>
</evidence>
<dbReference type="RefSeq" id="WP_097899651.1">
    <property type="nucleotide sequence ID" value="NZ_NVOR01000024.1"/>
</dbReference>
<dbReference type="InterPro" id="IPR036237">
    <property type="entry name" value="Xyl_isomerase-like_sf"/>
</dbReference>
<dbReference type="Proteomes" id="UP000221020">
    <property type="component" value="Unassembled WGS sequence"/>
</dbReference>
<dbReference type="Gene3D" id="3.20.20.150">
    <property type="entry name" value="Divalent-metal-dependent TIM barrel enzymes"/>
    <property type="match status" value="1"/>
</dbReference>
<dbReference type="PANTHER" id="PTHR43489:SF1">
    <property type="entry name" value="L-RIBULOSE-5-PHOSPHATE 3-EPIMERASE SGBU-RELATED"/>
    <property type="match status" value="1"/>
</dbReference>
<accession>A0AA91ZTM4</accession>
<gene>
    <name evidence="3" type="ORF">CON65_09555</name>
</gene>
<proteinExistence type="predicted"/>
<dbReference type="Pfam" id="PF01261">
    <property type="entry name" value="AP_endonuc_2"/>
    <property type="match status" value="1"/>
</dbReference>
<evidence type="ECO:0000313" key="3">
    <source>
        <dbReference type="EMBL" id="PED82915.1"/>
    </source>
</evidence>
<feature type="domain" description="Xylose isomerase-like TIM barrel" evidence="2">
    <location>
        <begin position="21"/>
        <end position="263"/>
    </location>
</feature>
<evidence type="ECO:0000313" key="4">
    <source>
        <dbReference type="Proteomes" id="UP000221020"/>
    </source>
</evidence>
<dbReference type="InterPro" id="IPR050417">
    <property type="entry name" value="Sugar_Epim/Isomerase"/>
</dbReference>
<sequence>MKREFGMFLNTKHIDVNEGIKKAREWNLDYIQLYALNEKFNLANLSKLEIDGLKERLSFEGITVSSLAINFGQNGVVSDEIENIITRYKYILDMGLELGANIITAHIGKIPDHDNCKLYENMQKVCYAIGNISENTGSVFAIETGSEKAIVLKEFLKNINSKGLAINFDPANIISDINENPIESLYFLKDYVIQTHIKDCKKMKEKDLRVYKEVAVGNGEVDFDSLFAVLDEIEFSGCNIIERNNYFDHMNGMKQSVSFLKKYFDVGKESDTYII</sequence>
<dbReference type="AlphaFoldDB" id="A0AA91ZTM4"/>
<dbReference type="InterPro" id="IPR013022">
    <property type="entry name" value="Xyl_isomerase-like_TIM-brl"/>
</dbReference>
<dbReference type="SUPFAM" id="SSF51658">
    <property type="entry name" value="Xylose isomerase-like"/>
    <property type="match status" value="1"/>
</dbReference>
<protein>
    <recommendedName>
        <fullName evidence="2">Xylose isomerase-like TIM barrel domain-containing protein</fullName>
    </recommendedName>
</protein>
<dbReference type="EMBL" id="NVOR01000024">
    <property type="protein sequence ID" value="PED82915.1"/>
    <property type="molecule type" value="Genomic_DNA"/>
</dbReference>
<dbReference type="GO" id="GO:0019852">
    <property type="term" value="P:L-ascorbic acid metabolic process"/>
    <property type="evidence" value="ECO:0007669"/>
    <property type="project" value="TreeGrafter"/>
</dbReference>
<name>A0AA91ZTM4_9BACI</name>
<organism evidence="3 4">
    <name type="scientific">Bacillus pseudomycoides</name>
    <dbReference type="NCBI Taxonomy" id="64104"/>
    <lineage>
        <taxon>Bacteria</taxon>
        <taxon>Bacillati</taxon>
        <taxon>Bacillota</taxon>
        <taxon>Bacilli</taxon>
        <taxon>Bacillales</taxon>
        <taxon>Bacillaceae</taxon>
        <taxon>Bacillus</taxon>
        <taxon>Bacillus cereus group</taxon>
    </lineage>
</organism>